<gene>
    <name evidence="2" type="ORF">HOLleu_32530</name>
</gene>
<dbReference type="AlphaFoldDB" id="A0A9Q1BIU5"/>
<feature type="compositionally biased region" description="Basic and acidic residues" evidence="1">
    <location>
        <begin position="87"/>
        <end position="97"/>
    </location>
</feature>
<proteinExistence type="predicted"/>
<evidence type="ECO:0000313" key="3">
    <source>
        <dbReference type="Proteomes" id="UP001152320"/>
    </source>
</evidence>
<reference evidence="2" key="1">
    <citation type="submission" date="2021-10" db="EMBL/GenBank/DDBJ databases">
        <title>Tropical sea cucumber genome reveals ecological adaptation and Cuvierian tubules defense mechanism.</title>
        <authorList>
            <person name="Chen T."/>
        </authorList>
    </citation>
    <scope>NUCLEOTIDE SEQUENCE</scope>
    <source>
        <strain evidence="2">Nanhai2018</strain>
        <tissue evidence="2">Muscle</tissue>
    </source>
</reference>
<keyword evidence="3" id="KW-1185">Reference proteome</keyword>
<dbReference type="InterPro" id="IPR005312">
    <property type="entry name" value="DUF1759"/>
</dbReference>
<dbReference type="OrthoDB" id="7444419at2759"/>
<dbReference type="EMBL" id="JAIZAY010000016">
    <property type="protein sequence ID" value="KAJ8027398.1"/>
    <property type="molecule type" value="Genomic_DNA"/>
</dbReference>
<dbReference type="Proteomes" id="UP001152320">
    <property type="component" value="Chromosome 16"/>
</dbReference>
<dbReference type="Pfam" id="PF03564">
    <property type="entry name" value="DUF1759"/>
    <property type="match status" value="1"/>
</dbReference>
<feature type="region of interest" description="Disordered" evidence="1">
    <location>
        <begin position="124"/>
        <end position="143"/>
    </location>
</feature>
<dbReference type="PANTHER" id="PTHR47331">
    <property type="entry name" value="PHD-TYPE DOMAIN-CONTAINING PROTEIN"/>
    <property type="match status" value="1"/>
</dbReference>
<sequence length="352" mass="39602">MEKLKIKRRNRKGNLTRGIKELECLLANGATVENIRKVIAKAQLRFESIEQCHDELVELIEKDEDYEREQAWITECQQEYMTEMISSKKTEVNRIEENNNESGEEGDAKSNSGEAEVNVVEDTNDRKATSENGNNGACGFSGNASSSDNKVNDDLLGFFKTLSLPKPQIKQFDGDPFHYHAFMSTYMNMVANVVDDNVKLNTLMSLCVGKALESIKYCVLKTPSEGCKAAIETLKYRFGNTAVFVQAWINKILSCPKVDPGKMTEYADDLNNCFEALSALGYLHELNNQSSLKQIVDKLPKFLQNRWKRENVRLKMTGVIPGLENIVKFVKASAMEINDPVFGNHENSSGKT</sequence>
<accession>A0A9Q1BIU5</accession>
<comment type="caution">
    <text evidence="2">The sequence shown here is derived from an EMBL/GenBank/DDBJ whole genome shotgun (WGS) entry which is preliminary data.</text>
</comment>
<organism evidence="2 3">
    <name type="scientific">Holothuria leucospilota</name>
    <name type="common">Black long sea cucumber</name>
    <name type="synonym">Mertensiothuria leucospilota</name>
    <dbReference type="NCBI Taxonomy" id="206669"/>
    <lineage>
        <taxon>Eukaryota</taxon>
        <taxon>Metazoa</taxon>
        <taxon>Echinodermata</taxon>
        <taxon>Eleutherozoa</taxon>
        <taxon>Echinozoa</taxon>
        <taxon>Holothuroidea</taxon>
        <taxon>Aspidochirotacea</taxon>
        <taxon>Aspidochirotida</taxon>
        <taxon>Holothuriidae</taxon>
        <taxon>Holothuria</taxon>
    </lineage>
</organism>
<protein>
    <submittedName>
        <fullName evidence="2">Uncharacterized protein</fullName>
    </submittedName>
</protein>
<name>A0A9Q1BIU5_HOLLE</name>
<dbReference type="PANTHER" id="PTHR47331:SF1">
    <property type="entry name" value="GAG-LIKE PROTEIN"/>
    <property type="match status" value="1"/>
</dbReference>
<evidence type="ECO:0000256" key="1">
    <source>
        <dbReference type="SAM" id="MobiDB-lite"/>
    </source>
</evidence>
<evidence type="ECO:0000313" key="2">
    <source>
        <dbReference type="EMBL" id="KAJ8027398.1"/>
    </source>
</evidence>
<feature type="region of interest" description="Disordered" evidence="1">
    <location>
        <begin position="87"/>
        <end position="116"/>
    </location>
</feature>